<keyword evidence="5" id="KW-1185">Reference proteome</keyword>
<dbReference type="PANTHER" id="PTHR46888:SF13">
    <property type="entry name" value="RIBONUCLEASE H"/>
    <property type="match status" value="1"/>
</dbReference>
<dbReference type="InterPro" id="IPR001878">
    <property type="entry name" value="Znf_CCHC"/>
</dbReference>
<dbReference type="Gene3D" id="3.10.10.10">
    <property type="entry name" value="HIV Type 1 Reverse Transcriptase, subunit A, domain 1"/>
    <property type="match status" value="1"/>
</dbReference>
<accession>A0ABR3MP76</accession>
<dbReference type="Pfam" id="PF02023">
    <property type="entry name" value="SCAN"/>
    <property type="match status" value="1"/>
</dbReference>
<dbReference type="Pfam" id="PF22938">
    <property type="entry name" value="Integrase_p58_C"/>
    <property type="match status" value="1"/>
</dbReference>
<feature type="domain" description="CCHC-type" evidence="2">
    <location>
        <begin position="421"/>
        <end position="435"/>
    </location>
</feature>
<gene>
    <name evidence="4" type="ORF">QQF64_002118</name>
</gene>
<proteinExistence type="predicted"/>
<evidence type="ECO:0000259" key="3">
    <source>
        <dbReference type="PROSITE" id="PS50994"/>
    </source>
</evidence>
<dbReference type="SUPFAM" id="SSF47353">
    <property type="entry name" value="Retrovirus capsid dimerization domain-like"/>
    <property type="match status" value="1"/>
</dbReference>
<dbReference type="PROSITE" id="PS50994">
    <property type="entry name" value="INTEGRASE"/>
    <property type="match status" value="1"/>
</dbReference>
<dbReference type="Pfam" id="PF00665">
    <property type="entry name" value="rve"/>
    <property type="match status" value="1"/>
</dbReference>
<comment type="caution">
    <text evidence="4">The sequence shown here is derived from an EMBL/GenBank/DDBJ whole genome shotgun (WGS) entry which is preliminary data.</text>
</comment>
<dbReference type="Gene3D" id="3.30.420.10">
    <property type="entry name" value="Ribonuclease H-like superfamily/Ribonuclease H"/>
    <property type="match status" value="1"/>
</dbReference>
<keyword evidence="1" id="KW-0862">Zinc</keyword>
<dbReference type="Gene3D" id="4.10.60.10">
    <property type="entry name" value="Zinc finger, CCHC-type"/>
    <property type="match status" value="1"/>
</dbReference>
<dbReference type="PROSITE" id="PS50158">
    <property type="entry name" value="ZF_CCHC"/>
    <property type="match status" value="1"/>
</dbReference>
<dbReference type="InterPro" id="IPR036397">
    <property type="entry name" value="RNaseH_sf"/>
</dbReference>
<sequence>MASFDLKGFVETPLLEQLDTCKKDDLFAIASHFQITVNKQSRKAEIKSIVLDRLVEMNVLGLPAQADTVLGAVPVGASATGENESEEESMPGAEAEADVRARLPPFEPFSPESISSKGETRLKVRLARLQLEAQEKAQTRQAELDLRLQIRKLEIEAEKQVKMRQLELDAMRIVGGSAAPPDLPRVVTAAVGTSPHLSSTPTVSPVSVPSVANESFDVTKYIALVPPFRETEIDLYFNAFERIATSFRWPSELWALLLQCRLSGKALEVFSALSLEDSLNYEIVKSTILRAYELVPEAYRQKFRGHKKNPSHTFVEFAREKSLLFDKWCTATKSEDFDSLRELILLEEFKGCLPERVVVYLNEQKVSSLSQAAFLADEFVLTHKGTFSVTRSEKSVITSSSQNQTFRTKINTSQSKEVRDCFYCHKLGHTIADCPVLKRKQQGQNSKSVALLKTVPLSELLTCAELDKSYKPFVMTGFVSLSGKEEDRKEISILRDTGAMQSIILSNILPFSDESYCGSNILIRGIEMQVVPVPLHRVHLDCTLVTGFVRVGIRSSLPVNGITFILGNDLAGGNVVPALEVSDIPSACFPPNDVAYSHPDVFSACAVTRAQSGKAVEQVDLNDPLVEHVLTDDEQNCVSEMKKNDVRDSVKVSKNLLGSFNSLDLPISRAQIIAAQKDDPSLSKPNQVIARAPLSPIPVVGEAFEEVLVDCVGPLPKTKAGNQYLCTIMCRATRFPEAIPLRNIKAPVILKSLIKFFSVFGLPKVIQTDQGTNFLSRVFSQTLKSLSIKHRVSSAHHPESQGVLERFHQTLKSMLRKYCLETSKDWDEGIPLVLFAVRESVQESLGFSPAEMVFGHTVRGPLKVLKDKMLESDTETRTTVIDYVSRFRQKLHSACNLARDFLKVVQSGMKTRHDRKAIARSFQLGDKVLVFLPNPGSALTARFTGPYKIIRKLSDTDYIIDTPERRRKTRVCHINMLKAYYDREIDDATQEVTNNLVLTSEVVGCDMKADEDGLLLRNTPQQCGRLDNSAILANLPSHLCNLPAEKMHDVVKLVTSFPSLFSDVPSQTNVMRHDIDVQNAKPIKQHAYRVNAVKRAVMKKETDYLVENGLARYSCSSWSSRVC</sequence>
<dbReference type="Gene3D" id="1.10.4020.10">
    <property type="entry name" value="DNA breaking-rejoining enzymes"/>
    <property type="match status" value="1"/>
</dbReference>
<dbReference type="InterPro" id="IPR003309">
    <property type="entry name" value="SCAN_dom"/>
</dbReference>
<organism evidence="4 5">
    <name type="scientific">Cirrhinus molitorella</name>
    <name type="common">mud carp</name>
    <dbReference type="NCBI Taxonomy" id="172907"/>
    <lineage>
        <taxon>Eukaryota</taxon>
        <taxon>Metazoa</taxon>
        <taxon>Chordata</taxon>
        <taxon>Craniata</taxon>
        <taxon>Vertebrata</taxon>
        <taxon>Euteleostomi</taxon>
        <taxon>Actinopterygii</taxon>
        <taxon>Neopterygii</taxon>
        <taxon>Teleostei</taxon>
        <taxon>Ostariophysi</taxon>
        <taxon>Cypriniformes</taxon>
        <taxon>Cyprinidae</taxon>
        <taxon>Labeoninae</taxon>
        <taxon>Labeonini</taxon>
        <taxon>Cirrhinus</taxon>
    </lineage>
</organism>
<keyword evidence="1" id="KW-0479">Metal-binding</keyword>
<dbReference type="SUPFAM" id="SSF53098">
    <property type="entry name" value="Ribonuclease H-like"/>
    <property type="match status" value="1"/>
</dbReference>
<dbReference type="InterPro" id="IPR036875">
    <property type="entry name" value="Znf_CCHC_sf"/>
</dbReference>
<evidence type="ECO:0000313" key="5">
    <source>
        <dbReference type="Proteomes" id="UP001558613"/>
    </source>
</evidence>
<feature type="domain" description="Integrase catalytic" evidence="3">
    <location>
        <begin position="694"/>
        <end position="857"/>
    </location>
</feature>
<evidence type="ECO:0000313" key="4">
    <source>
        <dbReference type="EMBL" id="KAL1266443.1"/>
    </source>
</evidence>
<reference evidence="4 5" key="1">
    <citation type="submission" date="2023-09" db="EMBL/GenBank/DDBJ databases">
        <authorList>
            <person name="Wang M."/>
        </authorList>
    </citation>
    <scope>NUCLEOTIDE SEQUENCE [LARGE SCALE GENOMIC DNA]</scope>
    <source>
        <strain evidence="4">GT-2023</strain>
        <tissue evidence="4">Liver</tissue>
    </source>
</reference>
<evidence type="ECO:0008006" key="6">
    <source>
        <dbReference type="Google" id="ProtNLM"/>
    </source>
</evidence>
<dbReference type="EMBL" id="JAYMGO010000010">
    <property type="protein sequence ID" value="KAL1266443.1"/>
    <property type="molecule type" value="Genomic_DNA"/>
</dbReference>
<dbReference type="InterPro" id="IPR012337">
    <property type="entry name" value="RNaseH-like_sf"/>
</dbReference>
<dbReference type="InterPro" id="IPR001584">
    <property type="entry name" value="Integrase_cat-core"/>
</dbReference>
<evidence type="ECO:0000256" key="1">
    <source>
        <dbReference type="PROSITE-ProRule" id="PRU00047"/>
    </source>
</evidence>
<evidence type="ECO:0000259" key="2">
    <source>
        <dbReference type="PROSITE" id="PS50158"/>
    </source>
</evidence>
<dbReference type="PANTHER" id="PTHR46888">
    <property type="entry name" value="ZINC KNUCKLE DOMAINCONTAINING PROTEIN-RELATED"/>
    <property type="match status" value="1"/>
</dbReference>
<dbReference type="InterPro" id="IPR054465">
    <property type="entry name" value="Integrase_p58-like_C"/>
</dbReference>
<keyword evidence="1" id="KW-0863">Zinc-finger</keyword>
<dbReference type="SUPFAM" id="SSF57756">
    <property type="entry name" value="Retrovirus zinc finger-like domains"/>
    <property type="match status" value="1"/>
</dbReference>
<name>A0ABR3MP76_9TELE</name>
<dbReference type="InterPro" id="IPR038269">
    <property type="entry name" value="SCAN_sf"/>
</dbReference>
<dbReference type="Proteomes" id="UP001558613">
    <property type="component" value="Unassembled WGS sequence"/>
</dbReference>
<protein>
    <recommendedName>
        <fullName evidence="6">Integrase catalytic domain-containing protein</fullName>
    </recommendedName>
</protein>